<dbReference type="Proteomes" id="UP001595690">
    <property type="component" value="Unassembled WGS sequence"/>
</dbReference>
<gene>
    <name evidence="1" type="ORF">ACFOWZ_20530</name>
</gene>
<sequence length="112" mass="11403">MAGGRGPLKVTVVRGGGLAGLVSSTAVDTSTLASADAAALRARVLRASLADTQAGEAQPDRELVEILIEDDEGVVTAMNADELSPGVRELIEWVESAPDRTEQLGPPGLGPA</sequence>
<dbReference type="InterPro" id="IPR049457">
    <property type="entry name" value="Emfourin"/>
</dbReference>
<evidence type="ECO:0000313" key="1">
    <source>
        <dbReference type="EMBL" id="MFC3893870.1"/>
    </source>
</evidence>
<evidence type="ECO:0000313" key="2">
    <source>
        <dbReference type="Proteomes" id="UP001595690"/>
    </source>
</evidence>
<protein>
    <submittedName>
        <fullName evidence="1">Protealysin inhibitor emfourin</fullName>
    </submittedName>
</protein>
<dbReference type="EMBL" id="JBHRZI010000015">
    <property type="protein sequence ID" value="MFC3893870.1"/>
    <property type="molecule type" value="Genomic_DNA"/>
</dbReference>
<name>A0ABV8BVF0_9PSEU</name>
<reference evidence="2" key="1">
    <citation type="journal article" date="2019" name="Int. J. Syst. Evol. Microbiol.">
        <title>The Global Catalogue of Microorganisms (GCM) 10K type strain sequencing project: providing services to taxonomists for standard genome sequencing and annotation.</title>
        <authorList>
            <consortium name="The Broad Institute Genomics Platform"/>
            <consortium name="The Broad Institute Genome Sequencing Center for Infectious Disease"/>
            <person name="Wu L."/>
            <person name="Ma J."/>
        </authorList>
    </citation>
    <scope>NUCLEOTIDE SEQUENCE [LARGE SCALE GENOMIC DNA]</scope>
    <source>
        <strain evidence="2">CGMCC 4.7405</strain>
    </source>
</reference>
<dbReference type="RefSeq" id="WP_382374737.1">
    <property type="nucleotide sequence ID" value="NZ_JBHRZI010000015.1"/>
</dbReference>
<organism evidence="1 2">
    <name type="scientific">Lentzea rhizosphaerae</name>
    <dbReference type="NCBI Taxonomy" id="2041025"/>
    <lineage>
        <taxon>Bacteria</taxon>
        <taxon>Bacillati</taxon>
        <taxon>Actinomycetota</taxon>
        <taxon>Actinomycetes</taxon>
        <taxon>Pseudonocardiales</taxon>
        <taxon>Pseudonocardiaceae</taxon>
        <taxon>Lentzea</taxon>
    </lineage>
</organism>
<comment type="caution">
    <text evidence="1">The sequence shown here is derived from an EMBL/GenBank/DDBJ whole genome shotgun (WGS) entry which is preliminary data.</text>
</comment>
<keyword evidence="2" id="KW-1185">Reference proteome</keyword>
<proteinExistence type="predicted"/>
<accession>A0ABV8BVF0</accession>
<dbReference type="Pfam" id="PF20242">
    <property type="entry name" value="Emfourin"/>
    <property type="match status" value="1"/>
</dbReference>